<sequence>MERNNFEQQAKEKLSNREIAPSAQAWDRLDAMLSIQEKPKKKINWWYVAASVTGLLLVGTLFFNTSKESNVIMPSQEIVVTSTEDKDSVTTQPSIEPQNEVSVQPKSAVATNVSKVTNNPLKTTKTNHQELSINNQITTLNNQVSTTIEKSTTHQAIAAIDENVQVVPTVIQKKQKIQVDPSTLLSQVDGELELSFREKVIAKVNKNYQTVKVALANRNNQE</sequence>
<feature type="transmembrane region" description="Helical" evidence="1">
    <location>
        <begin position="45"/>
        <end position="63"/>
    </location>
</feature>
<evidence type="ECO:0000256" key="1">
    <source>
        <dbReference type="SAM" id="Phobius"/>
    </source>
</evidence>
<dbReference type="Proteomes" id="UP001468798">
    <property type="component" value="Unassembled WGS sequence"/>
</dbReference>
<name>A0ABU9NIF7_9FLAO</name>
<proteinExistence type="predicted"/>
<reference evidence="2 3" key="1">
    <citation type="submission" date="2024-03" db="EMBL/GenBank/DDBJ databases">
        <title>Two novel species of the genus Flavobacterium exhibiting potentially degradation of complex polysaccharides.</title>
        <authorList>
            <person name="Lian X."/>
        </authorList>
    </citation>
    <scope>NUCLEOTIDE SEQUENCE [LARGE SCALE GENOMIC DNA]</scope>
    <source>
        <strain evidence="2 3">N6</strain>
    </source>
</reference>
<keyword evidence="1" id="KW-1133">Transmembrane helix</keyword>
<gene>
    <name evidence="2" type="ORF">WFZ86_01275</name>
</gene>
<keyword evidence="1" id="KW-0472">Membrane</keyword>
<organism evidence="2 3">
    <name type="scientific">Flavobacterium polysaccharolyticum</name>
    <dbReference type="NCBI Taxonomy" id="3133148"/>
    <lineage>
        <taxon>Bacteria</taxon>
        <taxon>Pseudomonadati</taxon>
        <taxon>Bacteroidota</taxon>
        <taxon>Flavobacteriia</taxon>
        <taxon>Flavobacteriales</taxon>
        <taxon>Flavobacteriaceae</taxon>
        <taxon>Flavobacterium</taxon>
    </lineage>
</organism>
<evidence type="ECO:0000313" key="2">
    <source>
        <dbReference type="EMBL" id="MEM0575113.1"/>
    </source>
</evidence>
<keyword evidence="1" id="KW-0812">Transmembrane</keyword>
<protein>
    <recommendedName>
        <fullName evidence="4">Anti-sigma factor</fullName>
    </recommendedName>
</protein>
<dbReference type="RefSeq" id="WP_342690256.1">
    <property type="nucleotide sequence ID" value="NZ_JBCGDP010000001.1"/>
</dbReference>
<accession>A0ABU9NIF7</accession>
<keyword evidence="3" id="KW-1185">Reference proteome</keyword>
<dbReference type="EMBL" id="JBCGDP010000001">
    <property type="protein sequence ID" value="MEM0575113.1"/>
    <property type="molecule type" value="Genomic_DNA"/>
</dbReference>
<evidence type="ECO:0008006" key="4">
    <source>
        <dbReference type="Google" id="ProtNLM"/>
    </source>
</evidence>
<comment type="caution">
    <text evidence="2">The sequence shown here is derived from an EMBL/GenBank/DDBJ whole genome shotgun (WGS) entry which is preliminary data.</text>
</comment>
<evidence type="ECO:0000313" key="3">
    <source>
        <dbReference type="Proteomes" id="UP001468798"/>
    </source>
</evidence>